<proteinExistence type="predicted"/>
<dbReference type="EnsemblPlants" id="TuG1812G0100001894.01.T05">
    <property type="protein sequence ID" value="TuG1812G0100001894.01.T05.cds314886"/>
    <property type="gene ID" value="TuG1812G0100001894.01"/>
</dbReference>
<keyword evidence="2" id="KW-1185">Reference proteome</keyword>
<gene>
    <name evidence="1" type="primary">LOC125507713</name>
</gene>
<protein>
    <submittedName>
        <fullName evidence="1">Uncharacterized protein</fullName>
    </submittedName>
</protein>
<dbReference type="AlphaFoldDB" id="A0A8R7K1R1"/>
<reference evidence="1" key="2">
    <citation type="submission" date="2018-03" db="EMBL/GenBank/DDBJ databases">
        <title>The Triticum urartu genome reveals the dynamic nature of wheat genome evolution.</title>
        <authorList>
            <person name="Ling H."/>
            <person name="Ma B."/>
            <person name="Shi X."/>
            <person name="Liu H."/>
            <person name="Dong L."/>
            <person name="Sun H."/>
            <person name="Cao Y."/>
            <person name="Gao Q."/>
            <person name="Zheng S."/>
            <person name="Li Y."/>
            <person name="Yu Y."/>
            <person name="Du H."/>
            <person name="Qi M."/>
            <person name="Li Y."/>
            <person name="Yu H."/>
            <person name="Cui Y."/>
            <person name="Wang N."/>
            <person name="Chen C."/>
            <person name="Wu H."/>
            <person name="Zhao Y."/>
            <person name="Zhang J."/>
            <person name="Li Y."/>
            <person name="Zhou W."/>
            <person name="Zhang B."/>
            <person name="Hu W."/>
            <person name="Eijk M."/>
            <person name="Tang J."/>
            <person name="Witsenboer H."/>
            <person name="Zhao S."/>
            <person name="Li Z."/>
            <person name="Zhang A."/>
            <person name="Wang D."/>
            <person name="Liang C."/>
        </authorList>
    </citation>
    <scope>NUCLEOTIDE SEQUENCE [LARGE SCALE GENOMIC DNA]</scope>
    <source>
        <strain evidence="1">cv. G1812</strain>
    </source>
</reference>
<evidence type="ECO:0000313" key="2">
    <source>
        <dbReference type="Proteomes" id="UP000015106"/>
    </source>
</evidence>
<sequence>MFNHIPCLVWLMRNKMLRSMEMTLYVQSSDKLLKLAPCSSSHISHSI</sequence>
<accession>A0A8R7K1R1</accession>
<name>A0A8R7K1R1_TRIUA</name>
<dbReference type="Gramene" id="TuG1812G0100001894.01.T05">
    <property type="protein sequence ID" value="TuG1812G0100001894.01.T05.cds314886"/>
    <property type="gene ID" value="TuG1812G0100001894.01"/>
</dbReference>
<organism evidence="1 2">
    <name type="scientific">Triticum urartu</name>
    <name type="common">Red wild einkorn</name>
    <name type="synonym">Crithodium urartu</name>
    <dbReference type="NCBI Taxonomy" id="4572"/>
    <lineage>
        <taxon>Eukaryota</taxon>
        <taxon>Viridiplantae</taxon>
        <taxon>Streptophyta</taxon>
        <taxon>Embryophyta</taxon>
        <taxon>Tracheophyta</taxon>
        <taxon>Spermatophyta</taxon>
        <taxon>Magnoliopsida</taxon>
        <taxon>Liliopsida</taxon>
        <taxon>Poales</taxon>
        <taxon>Poaceae</taxon>
        <taxon>BOP clade</taxon>
        <taxon>Pooideae</taxon>
        <taxon>Triticodae</taxon>
        <taxon>Triticeae</taxon>
        <taxon>Triticinae</taxon>
        <taxon>Triticum</taxon>
    </lineage>
</organism>
<reference evidence="1" key="3">
    <citation type="submission" date="2022-06" db="UniProtKB">
        <authorList>
            <consortium name="EnsemblPlants"/>
        </authorList>
    </citation>
    <scope>IDENTIFICATION</scope>
</reference>
<evidence type="ECO:0000313" key="1">
    <source>
        <dbReference type="EnsemblPlants" id="TuG1812G0100001894.01.T05.cds314886"/>
    </source>
</evidence>
<reference evidence="2" key="1">
    <citation type="journal article" date="2013" name="Nature">
        <title>Draft genome of the wheat A-genome progenitor Triticum urartu.</title>
        <authorList>
            <person name="Ling H.Q."/>
            <person name="Zhao S."/>
            <person name="Liu D."/>
            <person name="Wang J."/>
            <person name="Sun H."/>
            <person name="Zhang C."/>
            <person name="Fan H."/>
            <person name="Li D."/>
            <person name="Dong L."/>
            <person name="Tao Y."/>
            <person name="Gao C."/>
            <person name="Wu H."/>
            <person name="Li Y."/>
            <person name="Cui Y."/>
            <person name="Guo X."/>
            <person name="Zheng S."/>
            <person name="Wang B."/>
            <person name="Yu K."/>
            <person name="Liang Q."/>
            <person name="Yang W."/>
            <person name="Lou X."/>
            <person name="Chen J."/>
            <person name="Feng M."/>
            <person name="Jian J."/>
            <person name="Zhang X."/>
            <person name="Luo G."/>
            <person name="Jiang Y."/>
            <person name="Liu J."/>
            <person name="Wang Z."/>
            <person name="Sha Y."/>
            <person name="Zhang B."/>
            <person name="Wu H."/>
            <person name="Tang D."/>
            <person name="Shen Q."/>
            <person name="Xue P."/>
            <person name="Zou S."/>
            <person name="Wang X."/>
            <person name="Liu X."/>
            <person name="Wang F."/>
            <person name="Yang Y."/>
            <person name="An X."/>
            <person name="Dong Z."/>
            <person name="Zhang K."/>
            <person name="Zhang X."/>
            <person name="Luo M.C."/>
            <person name="Dvorak J."/>
            <person name="Tong Y."/>
            <person name="Wang J."/>
            <person name="Yang H."/>
            <person name="Li Z."/>
            <person name="Wang D."/>
            <person name="Zhang A."/>
            <person name="Wang J."/>
        </authorList>
    </citation>
    <scope>NUCLEOTIDE SEQUENCE</scope>
    <source>
        <strain evidence="2">cv. G1812</strain>
    </source>
</reference>
<dbReference type="Proteomes" id="UP000015106">
    <property type="component" value="Chromosome 1"/>
</dbReference>